<evidence type="ECO:0000256" key="3">
    <source>
        <dbReference type="ARBA" id="ARBA00022475"/>
    </source>
</evidence>
<dbReference type="RefSeq" id="WP_345248823.1">
    <property type="nucleotide sequence ID" value="NZ_BAABFO010000008.1"/>
</dbReference>
<dbReference type="EMBL" id="BAABFO010000008">
    <property type="protein sequence ID" value="GAA4331237.1"/>
    <property type="molecule type" value="Genomic_DNA"/>
</dbReference>
<dbReference type="InterPro" id="IPR027417">
    <property type="entry name" value="P-loop_NTPase"/>
</dbReference>
<reference evidence="9" key="1">
    <citation type="journal article" date="2019" name="Int. J. Syst. Evol. Microbiol.">
        <title>The Global Catalogue of Microorganisms (GCM) 10K type strain sequencing project: providing services to taxonomists for standard genome sequencing and annotation.</title>
        <authorList>
            <consortium name="The Broad Institute Genomics Platform"/>
            <consortium name="The Broad Institute Genome Sequencing Center for Infectious Disease"/>
            <person name="Wu L."/>
            <person name="Ma J."/>
        </authorList>
    </citation>
    <scope>NUCLEOTIDE SEQUENCE [LARGE SCALE GENOMIC DNA]</scope>
    <source>
        <strain evidence="9">JCM 17666</strain>
    </source>
</reference>
<dbReference type="Pfam" id="PF00005">
    <property type="entry name" value="ABC_tran"/>
    <property type="match status" value="1"/>
</dbReference>
<evidence type="ECO:0000256" key="2">
    <source>
        <dbReference type="ARBA" id="ARBA00022448"/>
    </source>
</evidence>
<dbReference type="InterPro" id="IPR003593">
    <property type="entry name" value="AAA+_ATPase"/>
</dbReference>
<dbReference type="PANTHER" id="PTHR43820">
    <property type="entry name" value="HIGH-AFFINITY BRANCHED-CHAIN AMINO ACID TRANSPORT ATP-BINDING PROTEIN LIVF"/>
    <property type="match status" value="1"/>
</dbReference>
<gene>
    <name evidence="8" type="ORF">GCM10023144_19610</name>
</gene>
<dbReference type="SUPFAM" id="SSF52540">
    <property type="entry name" value="P-loop containing nucleoside triphosphate hydrolases"/>
    <property type="match status" value="1"/>
</dbReference>
<evidence type="ECO:0000256" key="4">
    <source>
        <dbReference type="ARBA" id="ARBA00022741"/>
    </source>
</evidence>
<dbReference type="PROSITE" id="PS50893">
    <property type="entry name" value="ABC_TRANSPORTER_2"/>
    <property type="match status" value="1"/>
</dbReference>
<keyword evidence="6" id="KW-0029">Amino-acid transport</keyword>
<organism evidence="8 9">
    <name type="scientific">Pigmentiphaga soli</name>
    <dbReference type="NCBI Taxonomy" id="1007095"/>
    <lineage>
        <taxon>Bacteria</taxon>
        <taxon>Pseudomonadati</taxon>
        <taxon>Pseudomonadota</taxon>
        <taxon>Betaproteobacteria</taxon>
        <taxon>Burkholderiales</taxon>
        <taxon>Alcaligenaceae</taxon>
        <taxon>Pigmentiphaga</taxon>
    </lineage>
</organism>
<evidence type="ECO:0000313" key="8">
    <source>
        <dbReference type="EMBL" id="GAA4331237.1"/>
    </source>
</evidence>
<feature type="domain" description="ABC transporter" evidence="7">
    <location>
        <begin position="3"/>
        <end position="213"/>
    </location>
</feature>
<comment type="similarity">
    <text evidence="1">Belongs to the ABC transporter superfamily.</text>
</comment>
<dbReference type="InterPro" id="IPR003439">
    <property type="entry name" value="ABC_transporter-like_ATP-bd"/>
</dbReference>
<keyword evidence="3" id="KW-0472">Membrane</keyword>
<dbReference type="InterPro" id="IPR017871">
    <property type="entry name" value="ABC_transporter-like_CS"/>
</dbReference>
<accession>A0ABP8GX55</accession>
<dbReference type="SMART" id="SM00382">
    <property type="entry name" value="AAA"/>
    <property type="match status" value="1"/>
</dbReference>
<evidence type="ECO:0000256" key="6">
    <source>
        <dbReference type="ARBA" id="ARBA00022970"/>
    </source>
</evidence>
<comment type="caution">
    <text evidence="8">The sequence shown here is derived from an EMBL/GenBank/DDBJ whole genome shotgun (WGS) entry which is preliminary data.</text>
</comment>
<keyword evidence="2" id="KW-0813">Transport</keyword>
<keyword evidence="3" id="KW-1003">Cell membrane</keyword>
<dbReference type="PANTHER" id="PTHR43820:SF2">
    <property type="entry name" value="ABC TRANSPORTER ATP-BINDING PROTEIN"/>
    <property type="match status" value="1"/>
</dbReference>
<dbReference type="CDD" id="cd03224">
    <property type="entry name" value="ABC_TM1139_LivF_branched"/>
    <property type="match status" value="1"/>
</dbReference>
<evidence type="ECO:0000256" key="5">
    <source>
        <dbReference type="ARBA" id="ARBA00022840"/>
    </source>
</evidence>
<sequence length="213" mass="22198">MNLSVRGLNAFHGAAQALFGVDLDLRAGEVLALVGRNGAGKSTLMRAIAGLVRARGSIELDGVQIAGWRADRRARAGIGWVPEDRRVFTQLTVAQNLDVAAAPPRAGLAPWTVARVHALFPELAPLHGRMAGTLSGGEQQMLAIARALTTQPGVILLDEPSEGVAPIVVERLAGAIAALRDEGMAVLLSEQNEALAAPVADRSVSIEDGVVRG</sequence>
<keyword evidence="9" id="KW-1185">Reference proteome</keyword>
<evidence type="ECO:0000256" key="1">
    <source>
        <dbReference type="ARBA" id="ARBA00005417"/>
    </source>
</evidence>
<keyword evidence="4" id="KW-0547">Nucleotide-binding</keyword>
<dbReference type="PROSITE" id="PS00211">
    <property type="entry name" value="ABC_TRANSPORTER_1"/>
    <property type="match status" value="1"/>
</dbReference>
<keyword evidence="5 8" id="KW-0067">ATP-binding</keyword>
<proteinExistence type="inferred from homology"/>
<dbReference type="GO" id="GO:0005524">
    <property type="term" value="F:ATP binding"/>
    <property type="evidence" value="ECO:0007669"/>
    <property type="project" value="UniProtKB-KW"/>
</dbReference>
<dbReference type="InterPro" id="IPR052156">
    <property type="entry name" value="BCAA_Transport_ATP-bd_LivF"/>
</dbReference>
<name>A0ABP8GX55_9BURK</name>
<dbReference type="Gene3D" id="3.40.50.300">
    <property type="entry name" value="P-loop containing nucleotide triphosphate hydrolases"/>
    <property type="match status" value="1"/>
</dbReference>
<evidence type="ECO:0000259" key="7">
    <source>
        <dbReference type="PROSITE" id="PS50893"/>
    </source>
</evidence>
<protein>
    <submittedName>
        <fullName evidence="8">ABC transporter ATP-binding protein</fullName>
    </submittedName>
</protein>
<evidence type="ECO:0000313" key="9">
    <source>
        <dbReference type="Proteomes" id="UP001501671"/>
    </source>
</evidence>
<dbReference type="Proteomes" id="UP001501671">
    <property type="component" value="Unassembled WGS sequence"/>
</dbReference>